<keyword evidence="2" id="KW-0285">Flavoprotein</keyword>
<dbReference type="AlphaFoldDB" id="A0A2S3ZAH5"/>
<dbReference type="InterPro" id="IPR036188">
    <property type="entry name" value="FAD/NAD-bd_sf"/>
</dbReference>
<evidence type="ECO:0000313" key="5">
    <source>
        <dbReference type="EMBL" id="POH62547.1"/>
    </source>
</evidence>
<dbReference type="Gene3D" id="3.40.30.120">
    <property type="match status" value="1"/>
</dbReference>
<dbReference type="Pfam" id="PF01494">
    <property type="entry name" value="FAD_binding_3"/>
    <property type="match status" value="1"/>
</dbReference>
<dbReference type="EMBL" id="PPXD01000026">
    <property type="protein sequence ID" value="POH62547.1"/>
    <property type="molecule type" value="Genomic_DNA"/>
</dbReference>
<comment type="caution">
    <text evidence="5">The sequence shown here is derived from an EMBL/GenBank/DDBJ whole genome shotgun (WGS) entry which is preliminary data.</text>
</comment>
<keyword evidence="3" id="KW-0274">FAD</keyword>
<dbReference type="GO" id="GO:0016709">
    <property type="term" value="F:oxidoreductase activity, acting on paired donors, with incorporation or reduction of molecular oxygen, NAD(P)H as one donor, and incorporation of one atom of oxygen"/>
    <property type="evidence" value="ECO:0007669"/>
    <property type="project" value="UniProtKB-ARBA"/>
</dbReference>
<name>A0A2S3ZAH5_9MICO</name>
<dbReference type="PANTHER" id="PTHR43004">
    <property type="entry name" value="TRK SYSTEM POTASSIUM UPTAKE PROTEIN"/>
    <property type="match status" value="1"/>
</dbReference>
<keyword evidence="5" id="KW-0560">Oxidoreductase</keyword>
<evidence type="ECO:0000256" key="1">
    <source>
        <dbReference type="ARBA" id="ARBA00001974"/>
    </source>
</evidence>
<gene>
    <name evidence="5" type="ORF">C3B61_17020</name>
</gene>
<dbReference type="SUPFAM" id="SSF51905">
    <property type="entry name" value="FAD/NAD(P)-binding domain"/>
    <property type="match status" value="1"/>
</dbReference>
<comment type="cofactor">
    <cofactor evidence="1">
        <name>FAD</name>
        <dbReference type="ChEBI" id="CHEBI:57692"/>
    </cofactor>
</comment>
<organism evidence="5 6">
    <name type="scientific">Cryobacterium zongtaii</name>
    <dbReference type="NCBI Taxonomy" id="1259217"/>
    <lineage>
        <taxon>Bacteria</taxon>
        <taxon>Bacillati</taxon>
        <taxon>Actinomycetota</taxon>
        <taxon>Actinomycetes</taxon>
        <taxon>Micrococcales</taxon>
        <taxon>Microbacteriaceae</taxon>
        <taxon>Cryobacterium</taxon>
    </lineage>
</organism>
<dbReference type="RefSeq" id="WP_103461684.1">
    <property type="nucleotide sequence ID" value="NZ_PPXD01000026.1"/>
</dbReference>
<dbReference type="Gene3D" id="3.30.70.2450">
    <property type="match status" value="1"/>
</dbReference>
<proteinExistence type="predicted"/>
<protein>
    <submittedName>
        <fullName evidence="5">Monooxygenase</fullName>
    </submittedName>
</protein>
<evidence type="ECO:0000313" key="6">
    <source>
        <dbReference type="Proteomes" id="UP000237340"/>
    </source>
</evidence>
<dbReference type="InterPro" id="IPR050641">
    <property type="entry name" value="RIFMO-like"/>
</dbReference>
<accession>A0A2S3ZAH5</accession>
<sequence>MTDFDTDLLIVGAGTTGLTLALQAVDHGARVRVVERRPEAFRPSRAMVMHPRTLELLRPLGVTDALLALGDSAPSVRLHLPSRVVSVSIEKLDLPGTAFPHPLLVRQSDVEAVLAAALAERGVLVQRGAEVVRLARLGQGGARAVLRTADDEPDEDVLCRYLAGCDGPASLVRRSVGGFLGGDYDQEVVLADVELGPAGAGSRAVAPVMLETGVAHVVVGRQGLVFLFNIGERATWRMLATRRAGDDRQPFGQPGPPVPQEQLQRLVDEAGLPAQIIEVAWSAQVRLQHRIASRFSRGPLFVAGDAAHVHSPAGAQGMNAGIHDAVNLGWKLAFAAAAVRRLPETADTPGDTRPGGSLAARPGSALLDSYALERRPADRAVLRLTHTIYWAEASLHPLAQLGRAVLVPVAGPVLPWLARQRRLTAVGIRTLSQFRLRYPHSPLSMDVRASLTPVRGGLARRVLRPGSRVPDTLVRCEGRRVRLHALLARPGVHILLQANARPVPDRMLSPLVHSYRLDDRPGTGMLVVRPDGYVGLRAPVLDEPHLAAWLRLVGLPVR</sequence>
<evidence type="ECO:0000256" key="2">
    <source>
        <dbReference type="ARBA" id="ARBA00022630"/>
    </source>
</evidence>
<dbReference type="InterPro" id="IPR002938">
    <property type="entry name" value="FAD-bd"/>
</dbReference>
<evidence type="ECO:0000259" key="4">
    <source>
        <dbReference type="Pfam" id="PF01494"/>
    </source>
</evidence>
<dbReference type="PRINTS" id="PR00420">
    <property type="entry name" value="RNGMNOXGNASE"/>
</dbReference>
<dbReference type="GO" id="GO:0071949">
    <property type="term" value="F:FAD binding"/>
    <property type="evidence" value="ECO:0007669"/>
    <property type="project" value="InterPro"/>
</dbReference>
<reference evidence="5 6" key="1">
    <citation type="submission" date="2018-01" db="EMBL/GenBank/DDBJ databases">
        <title>Cryobacterium sp. nov., from glaciers in China.</title>
        <authorList>
            <person name="Liu Q."/>
            <person name="Xin Y.-H."/>
        </authorList>
    </citation>
    <scope>NUCLEOTIDE SEQUENCE [LARGE SCALE GENOMIC DNA]</scope>
    <source>
        <strain evidence="5 6">TMN-42</strain>
    </source>
</reference>
<evidence type="ECO:0000256" key="3">
    <source>
        <dbReference type="ARBA" id="ARBA00022827"/>
    </source>
</evidence>
<feature type="domain" description="FAD-binding" evidence="4">
    <location>
        <begin position="5"/>
        <end position="335"/>
    </location>
</feature>
<dbReference type="Proteomes" id="UP000237340">
    <property type="component" value="Unassembled WGS sequence"/>
</dbReference>
<dbReference type="PANTHER" id="PTHR43004:SF19">
    <property type="entry name" value="BINDING MONOOXYGENASE, PUTATIVE (JCVI)-RELATED"/>
    <property type="match status" value="1"/>
</dbReference>
<keyword evidence="6" id="KW-1185">Reference proteome</keyword>
<dbReference type="Gene3D" id="3.50.50.60">
    <property type="entry name" value="FAD/NAD(P)-binding domain"/>
    <property type="match status" value="1"/>
</dbReference>
<keyword evidence="5" id="KW-0503">Monooxygenase</keyword>